<dbReference type="InterPro" id="IPR022893">
    <property type="entry name" value="Shikimate_DH_fam"/>
</dbReference>
<dbReference type="Pfam" id="PF18317">
    <property type="entry name" value="SDH_C"/>
    <property type="match status" value="1"/>
</dbReference>
<keyword evidence="6 7" id="KW-0057">Aromatic amino acid biosynthesis</keyword>
<keyword evidence="3 7" id="KW-0028">Amino-acid biosynthesis</keyword>
<dbReference type="GO" id="GO:0019632">
    <property type="term" value="P:shikimate metabolic process"/>
    <property type="evidence" value="ECO:0007669"/>
    <property type="project" value="InterPro"/>
</dbReference>
<dbReference type="InterPro" id="IPR011342">
    <property type="entry name" value="Shikimate_DH"/>
</dbReference>
<evidence type="ECO:0000256" key="3">
    <source>
        <dbReference type="ARBA" id="ARBA00022605"/>
    </source>
</evidence>
<evidence type="ECO:0000313" key="11">
    <source>
        <dbReference type="Proteomes" id="UP000199568"/>
    </source>
</evidence>
<dbReference type="AlphaFoldDB" id="A0A1H9YR19"/>
<dbReference type="HAMAP" id="MF_00222">
    <property type="entry name" value="Shikimate_DH_AroE"/>
    <property type="match status" value="1"/>
</dbReference>
<evidence type="ECO:0000256" key="7">
    <source>
        <dbReference type="HAMAP-Rule" id="MF_00222"/>
    </source>
</evidence>
<comment type="pathway">
    <text evidence="1 7">Metabolic intermediate biosynthesis; chorismate biosynthesis; chorismate from D-erythrose 4-phosphate and phosphoenolpyruvate: step 4/7.</text>
</comment>
<dbReference type="OrthoDB" id="9792692at2"/>
<keyword evidence="4 7" id="KW-0521">NADP</keyword>
<keyword evidence="5 7" id="KW-0560">Oxidoreductase</keyword>
<comment type="similarity">
    <text evidence="7">Belongs to the shikimate dehydrogenase family.</text>
</comment>
<proteinExistence type="inferred from homology"/>
<sequence length="287" mass="32096">MKEIDGKTKAICLLGDPVEHSLSPLIHNYGFEKEGLNYVYINHRIGEKDLSTAVEGLRVLGYIGCNVTFPHKIAIMQYLDQLSPEVNLIGAVNTVKNEKGRLIGYNTDGKGYIKGLERKGIQLAGKRITILGAGGAAKSIAVALRMEYDCEITICNRRRDKSIEIIDVLEKIDKASIEKNQAIAPEDLATYPIDILINCTPVGMVPNTKDVPFQEHLNLHKDMVVSDIIYHPFETQLLKEALKVGATIHHGLDMLIDQGILAFEIWTRQKLSFETIKELLQKKLYSD</sequence>
<evidence type="ECO:0000256" key="4">
    <source>
        <dbReference type="ARBA" id="ARBA00022857"/>
    </source>
</evidence>
<dbReference type="PANTHER" id="PTHR21089">
    <property type="entry name" value="SHIKIMATE DEHYDROGENASE"/>
    <property type="match status" value="1"/>
</dbReference>
<feature type="binding site" evidence="7">
    <location>
        <position position="230"/>
    </location>
    <ligand>
        <name>shikimate</name>
        <dbReference type="ChEBI" id="CHEBI:36208"/>
    </ligand>
</feature>
<evidence type="ECO:0000256" key="2">
    <source>
        <dbReference type="ARBA" id="ARBA00012962"/>
    </source>
</evidence>
<dbReference type="EC" id="1.1.1.25" evidence="2 7"/>
<dbReference type="InterPro" id="IPR041121">
    <property type="entry name" value="SDH_C"/>
</dbReference>
<dbReference type="Proteomes" id="UP000199568">
    <property type="component" value="Unassembled WGS sequence"/>
</dbReference>
<dbReference type="Gene3D" id="3.40.50.10860">
    <property type="entry name" value="Leucine Dehydrogenase, chain A, domain 1"/>
    <property type="match status" value="1"/>
</dbReference>
<evidence type="ECO:0000259" key="8">
    <source>
        <dbReference type="Pfam" id="PF08501"/>
    </source>
</evidence>
<dbReference type="GO" id="GO:0009073">
    <property type="term" value="P:aromatic amino acid family biosynthetic process"/>
    <property type="evidence" value="ECO:0007669"/>
    <property type="project" value="UniProtKB-KW"/>
</dbReference>
<dbReference type="InterPro" id="IPR046346">
    <property type="entry name" value="Aminoacid_DH-like_N_sf"/>
</dbReference>
<dbReference type="GO" id="GO:0008652">
    <property type="term" value="P:amino acid biosynthetic process"/>
    <property type="evidence" value="ECO:0007669"/>
    <property type="project" value="UniProtKB-KW"/>
</dbReference>
<keyword evidence="11" id="KW-1185">Reference proteome</keyword>
<feature type="binding site" evidence="7">
    <location>
        <begin position="21"/>
        <end position="23"/>
    </location>
    <ligand>
        <name>shikimate</name>
        <dbReference type="ChEBI" id="CHEBI:36208"/>
    </ligand>
</feature>
<comment type="function">
    <text evidence="7">Involved in the biosynthesis of the chorismate, which leads to the biosynthesis of aromatic amino acids. Catalyzes the reversible NADPH linked reduction of 3-dehydroshikimate (DHSA) to yield shikimate (SA).</text>
</comment>
<feature type="binding site" evidence="7">
    <location>
        <position position="93"/>
    </location>
    <ligand>
        <name>shikimate</name>
        <dbReference type="ChEBI" id="CHEBI:36208"/>
    </ligand>
</feature>
<feature type="binding site" evidence="7">
    <location>
        <position position="228"/>
    </location>
    <ligand>
        <name>NADP(+)</name>
        <dbReference type="ChEBI" id="CHEBI:58349"/>
    </ligand>
</feature>
<feature type="binding site" evidence="7">
    <location>
        <position position="258"/>
    </location>
    <ligand>
        <name>shikimate</name>
        <dbReference type="ChEBI" id="CHEBI:36208"/>
    </ligand>
</feature>
<feature type="binding site" evidence="7">
    <location>
        <begin position="132"/>
        <end position="136"/>
    </location>
    <ligand>
        <name>NADP(+)</name>
        <dbReference type="ChEBI" id="CHEBI:58349"/>
    </ligand>
</feature>
<dbReference type="InterPro" id="IPR036291">
    <property type="entry name" value="NAD(P)-bd_dom_sf"/>
</dbReference>
<organism evidence="10 11">
    <name type="scientific">Natronincola peptidivorans</name>
    <dbReference type="NCBI Taxonomy" id="426128"/>
    <lineage>
        <taxon>Bacteria</taxon>
        <taxon>Bacillati</taxon>
        <taxon>Bacillota</taxon>
        <taxon>Clostridia</taxon>
        <taxon>Peptostreptococcales</taxon>
        <taxon>Natronincolaceae</taxon>
        <taxon>Natronincola</taxon>
    </lineage>
</organism>
<evidence type="ECO:0000256" key="5">
    <source>
        <dbReference type="ARBA" id="ARBA00023002"/>
    </source>
</evidence>
<comment type="catalytic activity">
    <reaction evidence="7">
        <text>shikimate + NADP(+) = 3-dehydroshikimate + NADPH + H(+)</text>
        <dbReference type="Rhea" id="RHEA:17737"/>
        <dbReference type="ChEBI" id="CHEBI:15378"/>
        <dbReference type="ChEBI" id="CHEBI:16630"/>
        <dbReference type="ChEBI" id="CHEBI:36208"/>
        <dbReference type="ChEBI" id="CHEBI:57783"/>
        <dbReference type="ChEBI" id="CHEBI:58349"/>
        <dbReference type="EC" id="1.1.1.25"/>
    </reaction>
</comment>
<accession>A0A1H9YR19</accession>
<comment type="subunit">
    <text evidence="7">Homodimer.</text>
</comment>
<dbReference type="CDD" id="cd01065">
    <property type="entry name" value="NAD_bind_Shikimate_DH"/>
    <property type="match status" value="1"/>
</dbReference>
<dbReference type="RefSeq" id="WP_090438391.1">
    <property type="nucleotide sequence ID" value="NZ_FOHU01000001.1"/>
</dbReference>
<dbReference type="STRING" id="426128.SAMN05660297_00364"/>
<evidence type="ECO:0000256" key="1">
    <source>
        <dbReference type="ARBA" id="ARBA00004871"/>
    </source>
</evidence>
<dbReference type="EMBL" id="FOHU01000001">
    <property type="protein sequence ID" value="SES71606.1"/>
    <property type="molecule type" value="Genomic_DNA"/>
</dbReference>
<evidence type="ECO:0000313" key="10">
    <source>
        <dbReference type="EMBL" id="SES71606.1"/>
    </source>
</evidence>
<feature type="binding site" evidence="7">
    <location>
        <position position="251"/>
    </location>
    <ligand>
        <name>NADP(+)</name>
        <dbReference type="ChEBI" id="CHEBI:58349"/>
    </ligand>
</feature>
<evidence type="ECO:0000259" key="9">
    <source>
        <dbReference type="Pfam" id="PF18317"/>
    </source>
</evidence>
<feature type="domain" description="SDH C-terminal" evidence="9">
    <location>
        <begin position="251"/>
        <end position="281"/>
    </location>
</feature>
<gene>
    <name evidence="7" type="primary">aroE</name>
    <name evidence="10" type="ORF">SAMN05660297_00364</name>
</gene>
<evidence type="ECO:0000256" key="6">
    <source>
        <dbReference type="ARBA" id="ARBA00023141"/>
    </source>
</evidence>
<dbReference type="SUPFAM" id="SSF51735">
    <property type="entry name" value="NAD(P)-binding Rossmann-fold domains"/>
    <property type="match status" value="1"/>
</dbReference>
<comment type="caution">
    <text evidence="7">Lacks conserved residue(s) required for the propagation of feature annotation.</text>
</comment>
<dbReference type="PANTHER" id="PTHR21089:SF1">
    <property type="entry name" value="BIFUNCTIONAL 3-DEHYDROQUINATE DEHYDRATASE_SHIKIMATE DEHYDROGENASE, CHLOROPLASTIC"/>
    <property type="match status" value="1"/>
</dbReference>
<protein>
    <recommendedName>
        <fullName evidence="2 7">Shikimate dehydrogenase (NADP(+))</fullName>
        <shortName evidence="7">SDH</shortName>
        <ecNumber evidence="2 7">1.1.1.25</ecNumber>
    </recommendedName>
</protein>
<dbReference type="Gene3D" id="3.40.50.720">
    <property type="entry name" value="NAD(P)-binding Rossmann-like Domain"/>
    <property type="match status" value="1"/>
</dbReference>
<feature type="active site" description="Proton acceptor" evidence="7">
    <location>
        <position position="72"/>
    </location>
</feature>
<dbReference type="GO" id="GO:0004764">
    <property type="term" value="F:shikimate 3-dehydrogenase (NADP+) activity"/>
    <property type="evidence" value="ECO:0007669"/>
    <property type="project" value="UniProtKB-UniRule"/>
</dbReference>
<dbReference type="GO" id="GO:0050661">
    <property type="term" value="F:NADP binding"/>
    <property type="evidence" value="ECO:0007669"/>
    <property type="project" value="InterPro"/>
</dbReference>
<feature type="binding site" evidence="7">
    <location>
        <position position="108"/>
    </location>
    <ligand>
        <name>shikimate</name>
        <dbReference type="ChEBI" id="CHEBI:36208"/>
    </ligand>
</feature>
<dbReference type="InterPro" id="IPR013708">
    <property type="entry name" value="Shikimate_DH-bd_N"/>
</dbReference>
<dbReference type="NCBIfam" id="TIGR00507">
    <property type="entry name" value="aroE"/>
    <property type="match status" value="1"/>
</dbReference>
<reference evidence="10 11" key="1">
    <citation type="submission" date="2016-10" db="EMBL/GenBank/DDBJ databases">
        <authorList>
            <person name="de Groot N.N."/>
        </authorList>
    </citation>
    <scope>NUCLEOTIDE SEQUENCE [LARGE SCALE GENOMIC DNA]</scope>
    <source>
        <strain evidence="10 11">DSM 18979</strain>
    </source>
</reference>
<feature type="domain" description="Shikimate dehydrogenase substrate binding N-terminal" evidence="8">
    <location>
        <begin position="13"/>
        <end position="95"/>
    </location>
</feature>
<dbReference type="Pfam" id="PF08501">
    <property type="entry name" value="Shikimate_dh_N"/>
    <property type="match status" value="1"/>
</dbReference>
<name>A0A1H9YR19_9FIRM</name>
<dbReference type="UniPathway" id="UPA00053">
    <property type="reaction ID" value="UER00087"/>
</dbReference>
<feature type="binding site" evidence="7">
    <location>
        <position position="68"/>
    </location>
    <ligand>
        <name>shikimate</name>
        <dbReference type="ChEBI" id="CHEBI:36208"/>
    </ligand>
</feature>
<dbReference type="GO" id="GO:0009423">
    <property type="term" value="P:chorismate biosynthetic process"/>
    <property type="evidence" value="ECO:0007669"/>
    <property type="project" value="UniProtKB-UniRule"/>
</dbReference>
<dbReference type="SUPFAM" id="SSF53223">
    <property type="entry name" value="Aminoacid dehydrogenase-like, N-terminal domain"/>
    <property type="match status" value="1"/>
</dbReference>